<sequence>MNVDTPLWLLLTASAFGGAALTGLITLGTKLVDLRHRHDETRREHYVALFTAYDDLQQAVVNLCGLWNVQPSKPLGEWSEEEQAQRDAVGDAGEAAHKAYAVARRAEQIVYLFAPRRVAKKVLDVSEVLDSNFHRIYRANDNFLDHLGQVPESLPEPEFPSDAWYAMRRAMRRDLGVRGRVR</sequence>
<dbReference type="RefSeq" id="WP_156119137.1">
    <property type="nucleotide sequence ID" value="NZ_JPMX01000044.1"/>
</dbReference>
<dbReference type="Proteomes" id="UP000029713">
    <property type="component" value="Unassembled WGS sequence"/>
</dbReference>
<evidence type="ECO:0008006" key="4">
    <source>
        <dbReference type="Google" id="ProtNLM"/>
    </source>
</evidence>
<evidence type="ECO:0000313" key="2">
    <source>
        <dbReference type="EMBL" id="KGH46612.1"/>
    </source>
</evidence>
<gene>
    <name evidence="2" type="ORF">IN07_11435</name>
</gene>
<proteinExistence type="predicted"/>
<organism evidence="2 3">
    <name type="scientific">Modestobacter caceresii</name>
    <dbReference type="NCBI Taxonomy" id="1522368"/>
    <lineage>
        <taxon>Bacteria</taxon>
        <taxon>Bacillati</taxon>
        <taxon>Actinomycetota</taxon>
        <taxon>Actinomycetes</taxon>
        <taxon>Geodermatophilales</taxon>
        <taxon>Geodermatophilaceae</taxon>
        <taxon>Modestobacter</taxon>
    </lineage>
</organism>
<reference evidence="2 3" key="1">
    <citation type="submission" date="2014-07" db="EMBL/GenBank/DDBJ databases">
        <title>Biosystematic studies on Modestobacter strains isolated from extreme hyper-arid desert soil and from historic building.</title>
        <authorList>
            <person name="Bukarasam K."/>
            <person name="Bull A."/>
            <person name="Girard G."/>
            <person name="van Wezel G."/>
            <person name="Goodfellow M."/>
        </authorList>
    </citation>
    <scope>NUCLEOTIDE SEQUENCE [LARGE SCALE GENOMIC DNA]</scope>
    <source>
        <strain evidence="2 3">KNN45-2b</strain>
    </source>
</reference>
<evidence type="ECO:0000313" key="3">
    <source>
        <dbReference type="Proteomes" id="UP000029713"/>
    </source>
</evidence>
<protein>
    <recommendedName>
        <fullName evidence="4">DUF4760 domain-containing protein</fullName>
    </recommendedName>
</protein>
<dbReference type="AlphaFoldDB" id="A0A098Y833"/>
<comment type="caution">
    <text evidence="2">The sequence shown here is derived from an EMBL/GenBank/DDBJ whole genome shotgun (WGS) entry which is preliminary data.</text>
</comment>
<name>A0A098Y833_9ACTN</name>
<keyword evidence="1" id="KW-0812">Transmembrane</keyword>
<keyword evidence="1" id="KW-1133">Transmembrane helix</keyword>
<keyword evidence="3" id="KW-1185">Reference proteome</keyword>
<evidence type="ECO:0000256" key="1">
    <source>
        <dbReference type="SAM" id="Phobius"/>
    </source>
</evidence>
<dbReference type="EMBL" id="JPMX01000044">
    <property type="protein sequence ID" value="KGH46612.1"/>
    <property type="molecule type" value="Genomic_DNA"/>
</dbReference>
<feature type="transmembrane region" description="Helical" evidence="1">
    <location>
        <begin position="6"/>
        <end position="27"/>
    </location>
</feature>
<accession>A0A098Y833</accession>
<dbReference type="OrthoDB" id="9928308at2"/>
<keyword evidence="1" id="KW-0472">Membrane</keyword>